<comment type="catalytic activity">
    <reaction evidence="1">
        <text>a phosphate monoester + H2O = an alcohol + phosphate</text>
        <dbReference type="Rhea" id="RHEA:15017"/>
        <dbReference type="ChEBI" id="CHEBI:15377"/>
        <dbReference type="ChEBI" id="CHEBI:30879"/>
        <dbReference type="ChEBI" id="CHEBI:43474"/>
        <dbReference type="ChEBI" id="CHEBI:67140"/>
        <dbReference type="EC" id="3.1.3.2"/>
    </reaction>
</comment>
<keyword evidence="5" id="KW-1015">Disulfide bond</keyword>
<keyword evidence="8" id="KW-1133">Transmembrane helix</keyword>
<evidence type="ECO:0000256" key="4">
    <source>
        <dbReference type="ARBA" id="ARBA00022801"/>
    </source>
</evidence>
<evidence type="ECO:0000256" key="3">
    <source>
        <dbReference type="ARBA" id="ARBA00022729"/>
    </source>
</evidence>
<evidence type="ECO:0000256" key="5">
    <source>
        <dbReference type="ARBA" id="ARBA00023157"/>
    </source>
</evidence>
<evidence type="ECO:0000313" key="9">
    <source>
        <dbReference type="EMBL" id="KAK3884339.1"/>
    </source>
</evidence>
<keyword evidence="8" id="KW-0472">Membrane</keyword>
<dbReference type="Gene3D" id="3.40.50.1240">
    <property type="entry name" value="Phosphoglycerate mutase-like"/>
    <property type="match status" value="1"/>
</dbReference>
<feature type="transmembrane region" description="Helical" evidence="8">
    <location>
        <begin position="129"/>
        <end position="151"/>
    </location>
</feature>
<keyword evidence="4" id="KW-0378">Hydrolase</keyword>
<accession>A0AAE1G127</accession>
<keyword evidence="3" id="KW-0732">Signal</keyword>
<evidence type="ECO:0000256" key="6">
    <source>
        <dbReference type="ARBA" id="ARBA00023180"/>
    </source>
</evidence>
<dbReference type="InterPro" id="IPR050645">
    <property type="entry name" value="Histidine_acid_phosphatase"/>
</dbReference>
<organism evidence="9 10">
    <name type="scientific">Petrolisthes cinctipes</name>
    <name type="common">Flat porcelain crab</name>
    <dbReference type="NCBI Taxonomy" id="88211"/>
    <lineage>
        <taxon>Eukaryota</taxon>
        <taxon>Metazoa</taxon>
        <taxon>Ecdysozoa</taxon>
        <taxon>Arthropoda</taxon>
        <taxon>Crustacea</taxon>
        <taxon>Multicrustacea</taxon>
        <taxon>Malacostraca</taxon>
        <taxon>Eumalacostraca</taxon>
        <taxon>Eucarida</taxon>
        <taxon>Decapoda</taxon>
        <taxon>Pleocyemata</taxon>
        <taxon>Anomura</taxon>
        <taxon>Galatheoidea</taxon>
        <taxon>Porcellanidae</taxon>
        <taxon>Petrolisthes</taxon>
    </lineage>
</organism>
<dbReference type="AlphaFoldDB" id="A0AAE1G127"/>
<comment type="caution">
    <text evidence="9">The sequence shown here is derived from an EMBL/GenBank/DDBJ whole genome shotgun (WGS) entry which is preliminary data.</text>
</comment>
<sequence length="170" mass="18826">PLIKEMSDNMRTRANNASSPARMHMYSGHDTTLVVLMEGLGVYNGIPPPYATTFLLELHNIRGQRFVKMYLMNDSSLVTPPHPLTLPGCGKVLCPLDTWLTVAGVVVPDDWTKECQTTRDSSLILGTDTVAALCVGLVLAVSLLLLVAYNLSWWWRTRPFSYHAVPNNSP</sequence>
<evidence type="ECO:0000256" key="2">
    <source>
        <dbReference type="ARBA" id="ARBA00012646"/>
    </source>
</evidence>
<evidence type="ECO:0000256" key="1">
    <source>
        <dbReference type="ARBA" id="ARBA00000032"/>
    </source>
</evidence>
<dbReference type="InterPro" id="IPR029033">
    <property type="entry name" value="His_PPase_superfam"/>
</dbReference>
<keyword evidence="6" id="KW-0325">Glycoprotein</keyword>
<dbReference type="PANTHER" id="PTHR11567">
    <property type="entry name" value="ACID PHOSPHATASE-RELATED"/>
    <property type="match status" value="1"/>
</dbReference>
<evidence type="ECO:0000256" key="7">
    <source>
        <dbReference type="SAM" id="MobiDB-lite"/>
    </source>
</evidence>
<dbReference type="Proteomes" id="UP001286313">
    <property type="component" value="Unassembled WGS sequence"/>
</dbReference>
<gene>
    <name evidence="9" type="ORF">Pcinc_011380</name>
</gene>
<dbReference type="SUPFAM" id="SSF53254">
    <property type="entry name" value="Phosphoglycerate mutase-like"/>
    <property type="match status" value="1"/>
</dbReference>
<feature type="compositionally biased region" description="Basic and acidic residues" evidence="7">
    <location>
        <begin position="1"/>
        <end position="11"/>
    </location>
</feature>
<dbReference type="EMBL" id="JAWQEG010000892">
    <property type="protein sequence ID" value="KAK3884339.1"/>
    <property type="molecule type" value="Genomic_DNA"/>
</dbReference>
<dbReference type="PANTHER" id="PTHR11567:SF211">
    <property type="entry name" value="PROSTATIC ACID PHOSPHATASE"/>
    <property type="match status" value="1"/>
</dbReference>
<proteinExistence type="predicted"/>
<dbReference type="GO" id="GO:0003993">
    <property type="term" value="F:acid phosphatase activity"/>
    <property type="evidence" value="ECO:0007669"/>
    <property type="project" value="UniProtKB-EC"/>
</dbReference>
<keyword evidence="8" id="KW-0812">Transmembrane</keyword>
<feature type="non-terminal residue" evidence="9">
    <location>
        <position position="1"/>
    </location>
</feature>
<keyword evidence="10" id="KW-1185">Reference proteome</keyword>
<dbReference type="EC" id="3.1.3.2" evidence="2"/>
<evidence type="ECO:0000256" key="8">
    <source>
        <dbReference type="SAM" id="Phobius"/>
    </source>
</evidence>
<evidence type="ECO:0000313" key="10">
    <source>
        <dbReference type="Proteomes" id="UP001286313"/>
    </source>
</evidence>
<reference evidence="9" key="1">
    <citation type="submission" date="2023-10" db="EMBL/GenBank/DDBJ databases">
        <title>Genome assemblies of two species of porcelain crab, Petrolisthes cinctipes and Petrolisthes manimaculis (Anomura: Porcellanidae).</title>
        <authorList>
            <person name="Angst P."/>
        </authorList>
    </citation>
    <scope>NUCLEOTIDE SEQUENCE</scope>
    <source>
        <strain evidence="9">PB745_01</strain>
        <tissue evidence="9">Gill</tissue>
    </source>
</reference>
<protein>
    <recommendedName>
        <fullName evidence="2">acid phosphatase</fullName>
        <ecNumber evidence="2">3.1.3.2</ecNumber>
    </recommendedName>
</protein>
<feature type="region of interest" description="Disordered" evidence="7">
    <location>
        <begin position="1"/>
        <end position="22"/>
    </location>
</feature>
<name>A0AAE1G127_PETCI</name>